<evidence type="ECO:0000313" key="1">
    <source>
        <dbReference type="EMBL" id="KAJ1173545.1"/>
    </source>
</evidence>
<evidence type="ECO:0000313" key="2">
    <source>
        <dbReference type="Proteomes" id="UP001066276"/>
    </source>
</evidence>
<organism evidence="1 2">
    <name type="scientific">Pleurodeles waltl</name>
    <name type="common">Iberian ribbed newt</name>
    <dbReference type="NCBI Taxonomy" id="8319"/>
    <lineage>
        <taxon>Eukaryota</taxon>
        <taxon>Metazoa</taxon>
        <taxon>Chordata</taxon>
        <taxon>Craniata</taxon>
        <taxon>Vertebrata</taxon>
        <taxon>Euteleostomi</taxon>
        <taxon>Amphibia</taxon>
        <taxon>Batrachia</taxon>
        <taxon>Caudata</taxon>
        <taxon>Salamandroidea</taxon>
        <taxon>Salamandridae</taxon>
        <taxon>Pleurodelinae</taxon>
        <taxon>Pleurodeles</taxon>
    </lineage>
</organism>
<sequence length="121" mass="13374">MIPILVIKRIQHKAFIDIFSLLEIQKAGLDLLLQNKKDEGKSVARALLRRHAPRALDSGFLGDGSCCGLIFLHPRTPVRRGRPSQKSRGLDCSLGKQRLAEGSLAGFLAAFTRSGFAFLFR</sequence>
<gene>
    <name evidence="1" type="ORF">NDU88_005376</name>
</gene>
<comment type="caution">
    <text evidence="1">The sequence shown here is derived from an EMBL/GenBank/DDBJ whole genome shotgun (WGS) entry which is preliminary data.</text>
</comment>
<proteinExistence type="predicted"/>
<name>A0AAV7TA83_PLEWA</name>
<protein>
    <submittedName>
        <fullName evidence="1">Uncharacterized protein</fullName>
    </submittedName>
</protein>
<keyword evidence="2" id="KW-1185">Reference proteome</keyword>
<accession>A0AAV7TA83</accession>
<dbReference type="Proteomes" id="UP001066276">
    <property type="component" value="Chromosome 4_1"/>
</dbReference>
<dbReference type="EMBL" id="JANPWB010000007">
    <property type="protein sequence ID" value="KAJ1173545.1"/>
    <property type="molecule type" value="Genomic_DNA"/>
</dbReference>
<dbReference type="AlphaFoldDB" id="A0AAV7TA83"/>
<reference evidence="1" key="1">
    <citation type="journal article" date="2022" name="bioRxiv">
        <title>Sequencing and chromosome-scale assembly of the giantPleurodeles waltlgenome.</title>
        <authorList>
            <person name="Brown T."/>
            <person name="Elewa A."/>
            <person name="Iarovenko S."/>
            <person name="Subramanian E."/>
            <person name="Araus A.J."/>
            <person name="Petzold A."/>
            <person name="Susuki M."/>
            <person name="Suzuki K.-i.T."/>
            <person name="Hayashi T."/>
            <person name="Toyoda A."/>
            <person name="Oliveira C."/>
            <person name="Osipova E."/>
            <person name="Leigh N.D."/>
            <person name="Simon A."/>
            <person name="Yun M.H."/>
        </authorList>
    </citation>
    <scope>NUCLEOTIDE SEQUENCE</scope>
    <source>
        <strain evidence="1">20211129_DDA</strain>
        <tissue evidence="1">Liver</tissue>
    </source>
</reference>